<evidence type="ECO:0000313" key="2">
    <source>
        <dbReference type="Proteomes" id="UP000828048"/>
    </source>
</evidence>
<gene>
    <name evidence="1" type="ORF">Vadar_023209</name>
</gene>
<protein>
    <submittedName>
        <fullName evidence="1">Uncharacterized protein</fullName>
    </submittedName>
</protein>
<evidence type="ECO:0000313" key="1">
    <source>
        <dbReference type="EMBL" id="KAH7861217.1"/>
    </source>
</evidence>
<organism evidence="1 2">
    <name type="scientific">Vaccinium darrowii</name>
    <dbReference type="NCBI Taxonomy" id="229202"/>
    <lineage>
        <taxon>Eukaryota</taxon>
        <taxon>Viridiplantae</taxon>
        <taxon>Streptophyta</taxon>
        <taxon>Embryophyta</taxon>
        <taxon>Tracheophyta</taxon>
        <taxon>Spermatophyta</taxon>
        <taxon>Magnoliopsida</taxon>
        <taxon>eudicotyledons</taxon>
        <taxon>Gunneridae</taxon>
        <taxon>Pentapetalae</taxon>
        <taxon>asterids</taxon>
        <taxon>Ericales</taxon>
        <taxon>Ericaceae</taxon>
        <taxon>Vaccinioideae</taxon>
        <taxon>Vaccinieae</taxon>
        <taxon>Vaccinium</taxon>
    </lineage>
</organism>
<sequence>MDVIGKYGELDPMNYQRFTSSASQSTAPLDCDSIREFEQQRVRRIEVETWYAGEREQGWPGELFSLHIEWWNPSPWKLLLMLHMDWVIGNSPVVWVNGNSLVQCTPSLSFRGTSCWSHGIWWRLGCREDGSLWSMDLVTGHGQCTIRNWSTCNNENGNVAVLKPNEAAFEKEIEGRPSTRSIASAVLRAFLINAGLQLIPMVIFHLRGFVINARFCHPVLSICQVFLFR</sequence>
<dbReference type="Proteomes" id="UP000828048">
    <property type="component" value="Chromosome 4"/>
</dbReference>
<comment type="caution">
    <text evidence="1">The sequence shown here is derived from an EMBL/GenBank/DDBJ whole genome shotgun (WGS) entry which is preliminary data.</text>
</comment>
<reference evidence="1 2" key="1">
    <citation type="journal article" date="2021" name="Hortic Res">
        <title>High-quality reference genome and annotation aids understanding of berry development for evergreen blueberry (Vaccinium darrowii).</title>
        <authorList>
            <person name="Yu J."/>
            <person name="Hulse-Kemp A.M."/>
            <person name="Babiker E."/>
            <person name="Staton M."/>
        </authorList>
    </citation>
    <scope>NUCLEOTIDE SEQUENCE [LARGE SCALE GENOMIC DNA]</scope>
    <source>
        <strain evidence="2">cv. NJ 8807/NJ 8810</strain>
        <tissue evidence="1">Young leaf</tissue>
    </source>
</reference>
<accession>A0ACB7Z6Q0</accession>
<keyword evidence="2" id="KW-1185">Reference proteome</keyword>
<dbReference type="EMBL" id="CM037154">
    <property type="protein sequence ID" value="KAH7861217.1"/>
    <property type="molecule type" value="Genomic_DNA"/>
</dbReference>
<name>A0ACB7Z6Q0_9ERIC</name>
<proteinExistence type="predicted"/>